<evidence type="ECO:0000256" key="1">
    <source>
        <dbReference type="ARBA" id="ARBA00010617"/>
    </source>
</evidence>
<dbReference type="GO" id="GO:0016705">
    <property type="term" value="F:oxidoreductase activity, acting on paired donors, with incorporation or reduction of molecular oxygen"/>
    <property type="evidence" value="ECO:0007669"/>
    <property type="project" value="InterPro"/>
</dbReference>
<keyword evidence="5" id="KW-0408">Iron</keyword>
<dbReference type="GeneID" id="9646631"/>
<dbReference type="InterPro" id="IPR002401">
    <property type="entry name" value="Cyt_P450_E_grp-I"/>
</dbReference>
<dbReference type="Pfam" id="PF00067">
    <property type="entry name" value="p450"/>
    <property type="match status" value="1"/>
</dbReference>
<evidence type="ECO:0000256" key="6">
    <source>
        <dbReference type="SAM" id="SignalP"/>
    </source>
</evidence>
<feature type="chain" id="PRO_5003121799" evidence="6">
    <location>
        <begin position="22"/>
        <end position="300"/>
    </location>
</feature>
<comment type="similarity">
    <text evidence="1">Belongs to the cytochrome P450 family.</text>
</comment>
<gene>
    <name evidence="7" type="primary">CYP796B8</name>
    <name evidence="7" type="ORF">SELMODRAFT_93924</name>
</gene>
<accession>D8RGM0</accession>
<sequence length="300" mass="33556">MFWAVVLLLLTALIFKQWLSSKSLNLPPGPRGLPLIGHFHLLGRLPHISLQQLSKKFGPLLHLRLGSVPLVVVSSPAMAKAFLKTHDTEFAYRPRNNVVSIVTDYKTITFAHGDYWKKLRKLCTTELFTATRVSMNTQIIRDELWELSRELLRASEAGQVVGVRSHLKVLNFNIMTRILMKKSYFGAKASGDPAIAKEALDFMDMIDEILEVGASFSITDYFPYLSWLDLVAGRARVAGHKMNGFLQKVLDEQRPGEVPDFVEITRSCLGNNAFNLKALLLDLLVAGSETSSTVSEWALA</sequence>
<dbReference type="OMA" id="WRTIRKW"/>
<keyword evidence="3" id="KW-0479">Metal-binding</keyword>
<dbReference type="Proteomes" id="UP000001514">
    <property type="component" value="Unassembled WGS sequence"/>
</dbReference>
<proteinExistence type="inferred from homology"/>
<feature type="non-terminal residue" evidence="7">
    <location>
        <position position="300"/>
    </location>
</feature>
<dbReference type="HOGENOM" id="CLU_001570_26_3_1"/>
<dbReference type="eggNOG" id="KOG0156">
    <property type="taxonomic scope" value="Eukaryota"/>
</dbReference>
<evidence type="ECO:0000313" key="8">
    <source>
        <dbReference type="Proteomes" id="UP000001514"/>
    </source>
</evidence>
<evidence type="ECO:0000256" key="2">
    <source>
        <dbReference type="ARBA" id="ARBA00022617"/>
    </source>
</evidence>
<dbReference type="PANTHER" id="PTHR47944">
    <property type="entry name" value="CYTOCHROME P450 98A9"/>
    <property type="match status" value="1"/>
</dbReference>
<feature type="signal peptide" evidence="6">
    <location>
        <begin position="1"/>
        <end position="21"/>
    </location>
</feature>
<keyword evidence="6" id="KW-0732">Signal</keyword>
<dbReference type="Gene3D" id="1.10.630.10">
    <property type="entry name" value="Cytochrome P450"/>
    <property type="match status" value="1"/>
</dbReference>
<dbReference type="InterPro" id="IPR001128">
    <property type="entry name" value="Cyt_P450"/>
</dbReference>
<dbReference type="OrthoDB" id="442633at2759"/>
<dbReference type="AlphaFoldDB" id="D8RGM0"/>
<evidence type="ECO:0000256" key="4">
    <source>
        <dbReference type="ARBA" id="ARBA00023002"/>
    </source>
</evidence>
<dbReference type="GO" id="GO:0004497">
    <property type="term" value="F:monooxygenase activity"/>
    <property type="evidence" value="ECO:0007669"/>
    <property type="project" value="InterPro"/>
</dbReference>
<reference evidence="7 8" key="1">
    <citation type="journal article" date="2011" name="Science">
        <title>The Selaginella genome identifies genetic changes associated with the evolution of vascular plants.</title>
        <authorList>
            <person name="Banks J.A."/>
            <person name="Nishiyama T."/>
            <person name="Hasebe M."/>
            <person name="Bowman J.L."/>
            <person name="Gribskov M."/>
            <person name="dePamphilis C."/>
            <person name="Albert V.A."/>
            <person name="Aono N."/>
            <person name="Aoyama T."/>
            <person name="Ambrose B.A."/>
            <person name="Ashton N.W."/>
            <person name="Axtell M.J."/>
            <person name="Barker E."/>
            <person name="Barker M.S."/>
            <person name="Bennetzen J.L."/>
            <person name="Bonawitz N.D."/>
            <person name="Chapple C."/>
            <person name="Cheng C."/>
            <person name="Correa L.G."/>
            <person name="Dacre M."/>
            <person name="DeBarry J."/>
            <person name="Dreyer I."/>
            <person name="Elias M."/>
            <person name="Engstrom E.M."/>
            <person name="Estelle M."/>
            <person name="Feng L."/>
            <person name="Finet C."/>
            <person name="Floyd S.K."/>
            <person name="Frommer W.B."/>
            <person name="Fujita T."/>
            <person name="Gramzow L."/>
            <person name="Gutensohn M."/>
            <person name="Harholt J."/>
            <person name="Hattori M."/>
            <person name="Heyl A."/>
            <person name="Hirai T."/>
            <person name="Hiwatashi Y."/>
            <person name="Ishikawa M."/>
            <person name="Iwata M."/>
            <person name="Karol K.G."/>
            <person name="Koehler B."/>
            <person name="Kolukisaoglu U."/>
            <person name="Kubo M."/>
            <person name="Kurata T."/>
            <person name="Lalonde S."/>
            <person name="Li K."/>
            <person name="Li Y."/>
            <person name="Litt A."/>
            <person name="Lyons E."/>
            <person name="Manning G."/>
            <person name="Maruyama T."/>
            <person name="Michael T.P."/>
            <person name="Mikami K."/>
            <person name="Miyazaki S."/>
            <person name="Morinaga S."/>
            <person name="Murata T."/>
            <person name="Mueller-Roeber B."/>
            <person name="Nelson D.R."/>
            <person name="Obara M."/>
            <person name="Oguri Y."/>
            <person name="Olmstead R.G."/>
            <person name="Onodera N."/>
            <person name="Petersen B.L."/>
            <person name="Pils B."/>
            <person name="Prigge M."/>
            <person name="Rensing S.A."/>
            <person name="Riano-Pachon D.M."/>
            <person name="Roberts A.W."/>
            <person name="Sato Y."/>
            <person name="Scheller H.V."/>
            <person name="Schulz B."/>
            <person name="Schulz C."/>
            <person name="Shakirov E.V."/>
            <person name="Shibagaki N."/>
            <person name="Shinohara N."/>
            <person name="Shippen D.E."/>
            <person name="Soerensen I."/>
            <person name="Sotooka R."/>
            <person name="Sugimoto N."/>
            <person name="Sugita M."/>
            <person name="Sumikawa N."/>
            <person name="Tanurdzic M."/>
            <person name="Theissen G."/>
            <person name="Ulvskov P."/>
            <person name="Wakazuki S."/>
            <person name="Weng J.K."/>
            <person name="Willats W.W."/>
            <person name="Wipf D."/>
            <person name="Wolf P.G."/>
            <person name="Yang L."/>
            <person name="Zimmer A.D."/>
            <person name="Zhu Q."/>
            <person name="Mitros T."/>
            <person name="Hellsten U."/>
            <person name="Loque D."/>
            <person name="Otillar R."/>
            <person name="Salamov A."/>
            <person name="Schmutz J."/>
            <person name="Shapiro H."/>
            <person name="Lindquist E."/>
            <person name="Lucas S."/>
            <person name="Rokhsar D."/>
            <person name="Grigoriev I.V."/>
        </authorList>
    </citation>
    <scope>NUCLEOTIDE SEQUENCE [LARGE SCALE GENOMIC DNA]</scope>
</reference>
<organism evidence="8">
    <name type="scientific">Selaginella moellendorffii</name>
    <name type="common">Spikemoss</name>
    <dbReference type="NCBI Taxonomy" id="88036"/>
    <lineage>
        <taxon>Eukaryota</taxon>
        <taxon>Viridiplantae</taxon>
        <taxon>Streptophyta</taxon>
        <taxon>Embryophyta</taxon>
        <taxon>Tracheophyta</taxon>
        <taxon>Lycopodiopsida</taxon>
        <taxon>Selaginellales</taxon>
        <taxon>Selaginellaceae</taxon>
        <taxon>Selaginella</taxon>
    </lineage>
</organism>
<dbReference type="PANTHER" id="PTHR47944:SF4">
    <property type="entry name" value="OS09G0441700 PROTEIN"/>
    <property type="match status" value="1"/>
</dbReference>
<name>D8RGM0_SELML</name>
<dbReference type="InParanoid" id="D8RGM0"/>
<dbReference type="PRINTS" id="PR00463">
    <property type="entry name" value="EP450I"/>
</dbReference>
<dbReference type="GO" id="GO:0005506">
    <property type="term" value="F:iron ion binding"/>
    <property type="evidence" value="ECO:0007669"/>
    <property type="project" value="InterPro"/>
</dbReference>
<evidence type="ECO:0000256" key="5">
    <source>
        <dbReference type="ARBA" id="ARBA00023004"/>
    </source>
</evidence>
<dbReference type="Gramene" id="EFJ28380">
    <property type="protein sequence ID" value="EFJ28380"/>
    <property type="gene ID" value="SELMODRAFT_93924"/>
</dbReference>
<dbReference type="EMBL" id="GL377579">
    <property type="protein sequence ID" value="EFJ28380.1"/>
    <property type="molecule type" value="Genomic_DNA"/>
</dbReference>
<evidence type="ECO:0000313" key="7">
    <source>
        <dbReference type="EMBL" id="EFJ28380.1"/>
    </source>
</evidence>
<dbReference type="SUPFAM" id="SSF48264">
    <property type="entry name" value="Cytochrome P450"/>
    <property type="match status" value="1"/>
</dbReference>
<dbReference type="GO" id="GO:0020037">
    <property type="term" value="F:heme binding"/>
    <property type="evidence" value="ECO:0007669"/>
    <property type="project" value="InterPro"/>
</dbReference>
<keyword evidence="2" id="KW-0349">Heme</keyword>
<dbReference type="InterPro" id="IPR036396">
    <property type="entry name" value="Cyt_P450_sf"/>
</dbReference>
<keyword evidence="4" id="KW-0560">Oxidoreductase</keyword>
<evidence type="ECO:0000256" key="3">
    <source>
        <dbReference type="ARBA" id="ARBA00022723"/>
    </source>
</evidence>
<keyword evidence="8" id="KW-1185">Reference proteome</keyword>
<dbReference type="GO" id="GO:0044550">
    <property type="term" value="P:secondary metabolite biosynthetic process"/>
    <property type="evidence" value="ECO:0007669"/>
    <property type="project" value="UniProtKB-ARBA"/>
</dbReference>
<protein>
    <submittedName>
        <fullName evidence="7">Uncharacterized protein CYP796B8</fullName>
    </submittedName>
</protein>
<dbReference type="KEGG" id="smo:SELMODRAFT_93924"/>